<dbReference type="AlphaFoldDB" id="A0ABD0L868"/>
<name>A0ABD0L868_9CAEN</name>
<dbReference type="InterPro" id="IPR006917">
    <property type="entry name" value="SOUL_heme-bd"/>
</dbReference>
<evidence type="ECO:0000313" key="4">
    <source>
        <dbReference type="Proteomes" id="UP001519460"/>
    </source>
</evidence>
<evidence type="ECO:0000313" key="3">
    <source>
        <dbReference type="EMBL" id="KAK7495530.1"/>
    </source>
</evidence>
<organism evidence="3 4">
    <name type="scientific">Batillaria attramentaria</name>
    <dbReference type="NCBI Taxonomy" id="370345"/>
    <lineage>
        <taxon>Eukaryota</taxon>
        <taxon>Metazoa</taxon>
        <taxon>Spiralia</taxon>
        <taxon>Lophotrochozoa</taxon>
        <taxon>Mollusca</taxon>
        <taxon>Gastropoda</taxon>
        <taxon>Caenogastropoda</taxon>
        <taxon>Sorbeoconcha</taxon>
        <taxon>Cerithioidea</taxon>
        <taxon>Batillariidae</taxon>
        <taxon>Batillaria</taxon>
    </lineage>
</organism>
<evidence type="ECO:0000256" key="2">
    <source>
        <dbReference type="SAM" id="SignalP"/>
    </source>
</evidence>
<dbReference type="InterPro" id="IPR011256">
    <property type="entry name" value="Reg_factor_effector_dom_sf"/>
</dbReference>
<reference evidence="3 4" key="1">
    <citation type="journal article" date="2023" name="Sci. Data">
        <title>Genome assembly of the Korean intertidal mud-creeper Batillaria attramentaria.</title>
        <authorList>
            <person name="Patra A.K."/>
            <person name="Ho P.T."/>
            <person name="Jun S."/>
            <person name="Lee S.J."/>
            <person name="Kim Y."/>
            <person name="Won Y.J."/>
        </authorList>
    </citation>
    <scope>NUCLEOTIDE SEQUENCE [LARGE SCALE GENOMIC DNA]</scope>
    <source>
        <strain evidence="3">Wonlab-2016</strain>
    </source>
</reference>
<comment type="caution">
    <text evidence="3">The sequence shown here is derived from an EMBL/GenBank/DDBJ whole genome shotgun (WGS) entry which is preliminary data.</text>
</comment>
<proteinExistence type="inferred from homology"/>
<dbReference type="Proteomes" id="UP001519460">
    <property type="component" value="Unassembled WGS sequence"/>
</dbReference>
<dbReference type="Pfam" id="PF04832">
    <property type="entry name" value="SOUL"/>
    <property type="match status" value="1"/>
</dbReference>
<keyword evidence="4" id="KW-1185">Reference proteome</keyword>
<keyword evidence="2" id="KW-0732">Signal</keyword>
<gene>
    <name evidence="3" type="ORF">BaRGS_00013228</name>
</gene>
<dbReference type="SUPFAM" id="SSF55136">
    <property type="entry name" value="Probable bacterial effector-binding domain"/>
    <property type="match status" value="1"/>
</dbReference>
<sequence>MRIHQSLLFVALLPCLSSGSIFNRRRQSVNNVIHFRQDGRQKPGDRQTGMQSDKPDFCNKLDCPEFTVIKNEKTYQLREYVATKWVSTNSVGISFDAAQYTDFERLFQYISGKNAKGQKIAMTAPVIDRIIPGPGPACESNFTMSFFVSPKEGQPPQPTDKTVFLSSMPKMRVYVRSFGGFASEKKWIEEAAALADALGSAAYVKDYYYTAGYNSPFQLTNRHNEIWFLAQ</sequence>
<evidence type="ECO:0008006" key="5">
    <source>
        <dbReference type="Google" id="ProtNLM"/>
    </source>
</evidence>
<dbReference type="Gene3D" id="3.20.80.10">
    <property type="entry name" value="Regulatory factor, effector binding domain"/>
    <property type="match status" value="1"/>
</dbReference>
<dbReference type="EMBL" id="JACVVK020000074">
    <property type="protein sequence ID" value="KAK7495530.1"/>
    <property type="molecule type" value="Genomic_DNA"/>
</dbReference>
<comment type="similarity">
    <text evidence="1">Belongs to the HEBP family.</text>
</comment>
<feature type="chain" id="PRO_5044769453" description="Heme-binding protein 2" evidence="2">
    <location>
        <begin position="20"/>
        <end position="231"/>
    </location>
</feature>
<dbReference type="PANTHER" id="PTHR11220:SF1">
    <property type="entry name" value="HEME-BINDING PROTEIN 2"/>
    <property type="match status" value="1"/>
</dbReference>
<dbReference type="FunFam" id="3.20.80.10:FF:000002">
    <property type="entry name" value="Heme-binding protein 2"/>
    <property type="match status" value="1"/>
</dbReference>
<dbReference type="PANTHER" id="PTHR11220">
    <property type="entry name" value="HEME-BINDING PROTEIN-RELATED"/>
    <property type="match status" value="1"/>
</dbReference>
<evidence type="ECO:0000256" key="1">
    <source>
        <dbReference type="ARBA" id="ARBA00009817"/>
    </source>
</evidence>
<protein>
    <recommendedName>
        <fullName evidence="5">Heme-binding protein 2</fullName>
    </recommendedName>
</protein>
<accession>A0ABD0L868</accession>
<feature type="signal peptide" evidence="2">
    <location>
        <begin position="1"/>
        <end position="19"/>
    </location>
</feature>